<proteinExistence type="predicted"/>
<dbReference type="AlphaFoldDB" id="A0AAN8JRR3"/>
<name>A0AAN8JRR3_PATCE</name>
<keyword evidence="2" id="KW-1185">Reference proteome</keyword>
<evidence type="ECO:0000313" key="2">
    <source>
        <dbReference type="Proteomes" id="UP001347796"/>
    </source>
</evidence>
<reference evidence="1 2" key="1">
    <citation type="submission" date="2024-01" db="EMBL/GenBank/DDBJ databases">
        <title>The genome of the rayed Mediterranean limpet Patella caerulea (Linnaeus, 1758).</title>
        <authorList>
            <person name="Anh-Thu Weber A."/>
            <person name="Halstead-Nussloch G."/>
        </authorList>
    </citation>
    <scope>NUCLEOTIDE SEQUENCE [LARGE SCALE GENOMIC DNA]</scope>
    <source>
        <strain evidence="1">AATW-2023a</strain>
        <tissue evidence="1">Whole specimen</tissue>
    </source>
</reference>
<dbReference type="EMBL" id="JAZGQO010000007">
    <property type="protein sequence ID" value="KAK6182776.1"/>
    <property type="molecule type" value="Genomic_DNA"/>
</dbReference>
<organism evidence="1 2">
    <name type="scientific">Patella caerulea</name>
    <name type="common">Rayed Mediterranean limpet</name>
    <dbReference type="NCBI Taxonomy" id="87958"/>
    <lineage>
        <taxon>Eukaryota</taxon>
        <taxon>Metazoa</taxon>
        <taxon>Spiralia</taxon>
        <taxon>Lophotrochozoa</taxon>
        <taxon>Mollusca</taxon>
        <taxon>Gastropoda</taxon>
        <taxon>Patellogastropoda</taxon>
        <taxon>Patelloidea</taxon>
        <taxon>Patellidae</taxon>
        <taxon>Patella</taxon>
    </lineage>
</organism>
<evidence type="ECO:0000313" key="1">
    <source>
        <dbReference type="EMBL" id="KAK6182776.1"/>
    </source>
</evidence>
<comment type="caution">
    <text evidence="1">The sequence shown here is derived from an EMBL/GenBank/DDBJ whole genome shotgun (WGS) entry which is preliminary data.</text>
</comment>
<protein>
    <submittedName>
        <fullName evidence="1">Uncharacterized protein</fullName>
    </submittedName>
</protein>
<dbReference type="Proteomes" id="UP001347796">
    <property type="component" value="Unassembled WGS sequence"/>
</dbReference>
<gene>
    <name evidence="1" type="ORF">SNE40_010386</name>
</gene>
<sequence length="204" mass="24124">MDQSILLPKLNNPRLKEVGRQQNLSRKRVTITNDKLKKTYLRLNCNLQREARVQNYLNWQQSVAYKKSLVEHKGLQVCLRRKREYTKSLPTFQNGVYNGMKLDAMKSEVKRVIWEQHPRTRRMREVEKTKQLWKKNGNIVDYNKTLQSLDAIIKRQRDVLPSITVERPTPNPRISLVSQKSSLRSIENRQLLVLPSIYTIRSVT</sequence>
<accession>A0AAN8JRR3</accession>